<feature type="compositionally biased region" description="Polar residues" evidence="1">
    <location>
        <begin position="450"/>
        <end position="462"/>
    </location>
</feature>
<reference evidence="2 3" key="1">
    <citation type="submission" date="2019-04" db="EMBL/GenBank/DDBJ databases">
        <title>Microbes associate with the intestines of laboratory mice.</title>
        <authorList>
            <person name="Navarre W."/>
            <person name="Wong E."/>
            <person name="Huang K."/>
            <person name="Tropini C."/>
            <person name="Ng K."/>
            <person name="Yu B."/>
        </authorList>
    </citation>
    <scope>NUCLEOTIDE SEQUENCE [LARGE SCALE GENOMIC DNA]</scope>
    <source>
        <strain evidence="2 3">NM61_E11</strain>
    </source>
</reference>
<proteinExistence type="predicted"/>
<evidence type="ECO:0000313" key="2">
    <source>
        <dbReference type="EMBL" id="TGY17582.1"/>
    </source>
</evidence>
<accession>A0A4S2BSU3</accession>
<dbReference type="Pfam" id="PF05133">
    <property type="entry name" value="SPP1_portal"/>
    <property type="match status" value="1"/>
</dbReference>
<sequence>MDVKALKELLKNTGTQHKRFSDRYEKSIKYYNNENDITLRTNGKSIVKEDGKKDPLRRADNRVSNNLHQLLVDQEAGYVATVAPQIDVDSDTDNQRIRDVLGDQFALVINKEVIDAANAGVGWLHYWIDEDNNFRYGIVTPSQITPVYDTTLDNKLLGVLRSYKQLDTDVGKYFTVHEYWNDQEAQFFKTKASDQTVIEPFNKIVSYDTTAGYETGQSNTYTHNLGRVPFIPFPKNIYQKPDLFKYKGLIDAYDHIYNGFLNDVSDVQQVILVLNNYGGTDLKEFMDTLRDYKAIKFNNAGNGDKSGVEKLTIDIPVEARKTLLDLTRENIFTEGQGIDPNKFETTNASGTAIKMLYSNLELKAANTQAYFTNSINDLIRAIMRYLNLKDPEGRKITQTWKRTRVEDDLAKAQTVATVANYSSKEAIARANPIVDDWQQELKDQKEDIQNSDGFRSSQSFNNSEDEDYAEDNKNNSDKPEQANKENS</sequence>
<feature type="compositionally biased region" description="Basic and acidic residues" evidence="1">
    <location>
        <begin position="470"/>
        <end position="487"/>
    </location>
</feature>
<evidence type="ECO:0000313" key="3">
    <source>
        <dbReference type="Proteomes" id="UP000309117"/>
    </source>
</evidence>
<comment type="caution">
    <text evidence="2">The sequence shown here is derived from an EMBL/GenBank/DDBJ whole genome shotgun (WGS) entry which is preliminary data.</text>
</comment>
<gene>
    <name evidence="2" type="ORF">E5351_00280</name>
</gene>
<dbReference type="AlphaFoldDB" id="A0A4S2BSU3"/>
<name>A0A4S2BSU3_9LACO</name>
<dbReference type="EMBL" id="SRYV01000001">
    <property type="protein sequence ID" value="TGY17582.1"/>
    <property type="molecule type" value="Genomic_DNA"/>
</dbReference>
<dbReference type="Proteomes" id="UP000309117">
    <property type="component" value="Unassembled WGS sequence"/>
</dbReference>
<protein>
    <submittedName>
        <fullName evidence="2">Phage portal protein</fullName>
    </submittedName>
</protein>
<dbReference type="InterPro" id="IPR021145">
    <property type="entry name" value="Portal_protein_SPP1_Gp6-like"/>
</dbReference>
<evidence type="ECO:0000256" key="1">
    <source>
        <dbReference type="SAM" id="MobiDB-lite"/>
    </source>
</evidence>
<dbReference type="RefSeq" id="WP_004042429.1">
    <property type="nucleotide sequence ID" value="NZ_AQFR02000003.1"/>
</dbReference>
<organism evidence="2 3">
    <name type="scientific">Lactobacillus intestinalis</name>
    <dbReference type="NCBI Taxonomy" id="151781"/>
    <lineage>
        <taxon>Bacteria</taxon>
        <taxon>Bacillati</taxon>
        <taxon>Bacillota</taxon>
        <taxon>Bacilli</taxon>
        <taxon>Lactobacillales</taxon>
        <taxon>Lactobacillaceae</taxon>
        <taxon>Lactobacillus</taxon>
    </lineage>
</organism>
<feature type="region of interest" description="Disordered" evidence="1">
    <location>
        <begin position="440"/>
        <end position="487"/>
    </location>
</feature>